<evidence type="ECO:0000313" key="4">
    <source>
        <dbReference type="EMBL" id="CAF0911692.1"/>
    </source>
</evidence>
<dbReference type="Proteomes" id="UP000663832">
    <property type="component" value="Unassembled WGS sequence"/>
</dbReference>
<name>A0A813MQZ0_9BILA</name>
<keyword evidence="5" id="KW-1185">Reference proteome</keyword>
<gene>
    <name evidence="2" type="ORF">BJG266_LOCUS811</name>
    <name evidence="4" type="ORF">QVE165_LOCUS10043</name>
    <name evidence="3" type="ORF">QVE165_LOCUS6378</name>
</gene>
<organism evidence="2 6">
    <name type="scientific">Adineta steineri</name>
    <dbReference type="NCBI Taxonomy" id="433720"/>
    <lineage>
        <taxon>Eukaryota</taxon>
        <taxon>Metazoa</taxon>
        <taxon>Spiralia</taxon>
        <taxon>Gnathifera</taxon>
        <taxon>Rotifera</taxon>
        <taxon>Eurotatoria</taxon>
        <taxon>Bdelloidea</taxon>
        <taxon>Adinetida</taxon>
        <taxon>Adinetidae</taxon>
        <taxon>Adineta</taxon>
    </lineage>
</organism>
<evidence type="ECO:0000313" key="3">
    <source>
        <dbReference type="EMBL" id="CAF0842268.1"/>
    </source>
</evidence>
<comment type="caution">
    <text evidence="2">The sequence shown here is derived from an EMBL/GenBank/DDBJ whole genome shotgun (WGS) entry which is preliminary data.</text>
</comment>
<evidence type="ECO:0000313" key="5">
    <source>
        <dbReference type="Proteomes" id="UP000663832"/>
    </source>
</evidence>
<evidence type="ECO:0000313" key="6">
    <source>
        <dbReference type="Proteomes" id="UP000663877"/>
    </source>
</evidence>
<protein>
    <submittedName>
        <fullName evidence="2">Uncharacterized protein</fullName>
    </submittedName>
</protein>
<evidence type="ECO:0000256" key="1">
    <source>
        <dbReference type="SAM" id="MobiDB-lite"/>
    </source>
</evidence>
<dbReference type="Proteomes" id="UP000663877">
    <property type="component" value="Unassembled WGS sequence"/>
</dbReference>
<dbReference type="EMBL" id="CAJNOM010000046">
    <property type="protein sequence ID" value="CAF0911692.1"/>
    <property type="molecule type" value="Genomic_DNA"/>
</dbReference>
<accession>A0A813MQZ0</accession>
<dbReference type="AlphaFoldDB" id="A0A813MQZ0"/>
<sequence length="253" mass="29237">MDKVSTISNNNHDHSIPNDKQTTKFARSRWFHVLALADQLRQNTELKKNEQLRQYAFDIPVADKREAVVIESVEIQADHVKSFQHELLFAKTGNFNLDNLSENFSDLKRTFNRMLDLNNDDLKQVKLATTITKTALLMVLRATESIVEIKTNGTRKFPTLSSIISYIRSHGGEMVINGQLLVEWYKVAQTLDLIINDPDWLVQPRKAHWAMQVCNETLAWARGVFNENYRKKSIGRPIFDRDDSIIIPEVQDK</sequence>
<reference evidence="2" key="1">
    <citation type="submission" date="2021-02" db="EMBL/GenBank/DDBJ databases">
        <authorList>
            <person name="Nowell W R."/>
        </authorList>
    </citation>
    <scope>NUCLEOTIDE SEQUENCE</scope>
</reference>
<feature type="region of interest" description="Disordered" evidence="1">
    <location>
        <begin position="1"/>
        <end position="21"/>
    </location>
</feature>
<proteinExistence type="predicted"/>
<dbReference type="EMBL" id="CAJNOI010000002">
    <property type="protein sequence ID" value="CAF0726648.1"/>
    <property type="molecule type" value="Genomic_DNA"/>
</dbReference>
<dbReference type="EMBL" id="CAJNOM010000026">
    <property type="protein sequence ID" value="CAF0842268.1"/>
    <property type="molecule type" value="Genomic_DNA"/>
</dbReference>
<dbReference type="OrthoDB" id="9979937at2759"/>
<evidence type="ECO:0000313" key="2">
    <source>
        <dbReference type="EMBL" id="CAF0726648.1"/>
    </source>
</evidence>
<feature type="compositionally biased region" description="Polar residues" evidence="1">
    <location>
        <begin position="1"/>
        <end position="10"/>
    </location>
</feature>